<proteinExistence type="predicted"/>
<keyword evidence="3" id="KW-1185">Reference proteome</keyword>
<dbReference type="Gene3D" id="1.20.1280.50">
    <property type="match status" value="1"/>
</dbReference>
<organism evidence="2 3">
    <name type="scientific">Saponaria officinalis</name>
    <name type="common">Common soapwort</name>
    <name type="synonym">Lychnis saponaria</name>
    <dbReference type="NCBI Taxonomy" id="3572"/>
    <lineage>
        <taxon>Eukaryota</taxon>
        <taxon>Viridiplantae</taxon>
        <taxon>Streptophyta</taxon>
        <taxon>Embryophyta</taxon>
        <taxon>Tracheophyta</taxon>
        <taxon>Spermatophyta</taxon>
        <taxon>Magnoliopsida</taxon>
        <taxon>eudicotyledons</taxon>
        <taxon>Gunneridae</taxon>
        <taxon>Pentapetalae</taxon>
        <taxon>Caryophyllales</taxon>
        <taxon>Caryophyllaceae</taxon>
        <taxon>Caryophylleae</taxon>
        <taxon>Saponaria</taxon>
    </lineage>
</organism>
<dbReference type="Pfam" id="PF00646">
    <property type="entry name" value="F-box"/>
    <property type="match status" value="1"/>
</dbReference>
<dbReference type="InterPro" id="IPR013187">
    <property type="entry name" value="F-box-assoc_dom_typ3"/>
</dbReference>
<dbReference type="InterPro" id="IPR036047">
    <property type="entry name" value="F-box-like_dom_sf"/>
</dbReference>
<dbReference type="NCBIfam" id="TIGR01640">
    <property type="entry name" value="F_box_assoc_1"/>
    <property type="match status" value="1"/>
</dbReference>
<evidence type="ECO:0000313" key="2">
    <source>
        <dbReference type="EMBL" id="KAK9724790.1"/>
    </source>
</evidence>
<dbReference type="Pfam" id="PF08268">
    <property type="entry name" value="FBA_3"/>
    <property type="match status" value="1"/>
</dbReference>
<evidence type="ECO:0000313" key="3">
    <source>
        <dbReference type="Proteomes" id="UP001443914"/>
    </source>
</evidence>
<dbReference type="PANTHER" id="PTHR31672:SF13">
    <property type="entry name" value="F-BOX PROTEIN CPR30-LIKE"/>
    <property type="match status" value="1"/>
</dbReference>
<dbReference type="PANTHER" id="PTHR31672">
    <property type="entry name" value="BNACNNG10540D PROTEIN"/>
    <property type="match status" value="1"/>
</dbReference>
<dbReference type="CDD" id="cd22157">
    <property type="entry name" value="F-box_AtFBW1-like"/>
    <property type="match status" value="1"/>
</dbReference>
<dbReference type="InterPro" id="IPR017451">
    <property type="entry name" value="F-box-assoc_interact_dom"/>
</dbReference>
<dbReference type="EMBL" id="JBDFQZ010000005">
    <property type="protein sequence ID" value="KAK9724790.1"/>
    <property type="molecule type" value="Genomic_DNA"/>
</dbReference>
<sequence length="401" mass="45900">MIRPIDRYRKTKKRRLKTSNIHQNDVVSSPICNHLHGHAEIPEELIFSEILTRLPVKTLIKFKLVSKTWNSLISTPLFIKSHLKQTISNPYVPYNCVFIRSPYYFYILNYGAYDRCPNDRSGEKGLMRVNNLNYYDNGVNTFLMGSCNGLVCFGRGGAITGYEYCFYVYNPVMDLIFDVLDPLGNFQWMLMCGFGYVSCKDDYLLLVGGLQKRSSKTFVYVFSLKSKTWRKIRVFDEGELSIFSGGKGVLVNETLHWDLTQVWTPGVKSVCGFDLVDETFKEVEMPRMLLGNRVNLGFKLCDINGCLGGWVVFVDGVVEMWVLKQYGAWDSWMNLFKFDMLPGFRNFCGWTENGKVLLQTDDGSLLLADPKQNPAKYNSLVNYLGDIETVSFVQTAVSPIF</sequence>
<comment type="caution">
    <text evidence="2">The sequence shown here is derived from an EMBL/GenBank/DDBJ whole genome shotgun (WGS) entry which is preliminary data.</text>
</comment>
<dbReference type="InterPro" id="IPR001810">
    <property type="entry name" value="F-box_dom"/>
</dbReference>
<dbReference type="SUPFAM" id="SSF81383">
    <property type="entry name" value="F-box domain"/>
    <property type="match status" value="1"/>
</dbReference>
<evidence type="ECO:0000259" key="1">
    <source>
        <dbReference type="SMART" id="SM00256"/>
    </source>
</evidence>
<name>A0AAW1KV02_SAPOF</name>
<reference evidence="2" key="1">
    <citation type="submission" date="2024-03" db="EMBL/GenBank/DDBJ databases">
        <title>WGS assembly of Saponaria officinalis var. Norfolk2.</title>
        <authorList>
            <person name="Jenkins J."/>
            <person name="Shu S."/>
            <person name="Grimwood J."/>
            <person name="Barry K."/>
            <person name="Goodstein D."/>
            <person name="Schmutz J."/>
            <person name="Leebens-Mack J."/>
            <person name="Osbourn A."/>
        </authorList>
    </citation>
    <scope>NUCLEOTIDE SEQUENCE [LARGE SCALE GENOMIC DNA]</scope>
    <source>
        <strain evidence="2">JIC</strain>
    </source>
</reference>
<gene>
    <name evidence="2" type="ORF">RND81_05G098600</name>
</gene>
<feature type="domain" description="F-box" evidence="1">
    <location>
        <begin position="41"/>
        <end position="81"/>
    </location>
</feature>
<dbReference type="SMART" id="SM00256">
    <property type="entry name" value="FBOX"/>
    <property type="match status" value="1"/>
</dbReference>
<dbReference type="Proteomes" id="UP001443914">
    <property type="component" value="Unassembled WGS sequence"/>
</dbReference>
<dbReference type="InterPro" id="IPR050796">
    <property type="entry name" value="SCF_F-box_component"/>
</dbReference>
<accession>A0AAW1KV02</accession>
<dbReference type="AlphaFoldDB" id="A0AAW1KV02"/>
<protein>
    <recommendedName>
        <fullName evidence="1">F-box domain-containing protein</fullName>
    </recommendedName>
</protein>